<evidence type="ECO:0000313" key="4">
    <source>
        <dbReference type="EMBL" id="GAV46775.1"/>
    </source>
</evidence>
<dbReference type="EMBL" id="BDGX01000001">
    <property type="protein sequence ID" value="GAV46775.1"/>
    <property type="molecule type" value="Genomic_DNA"/>
</dbReference>
<evidence type="ECO:0000256" key="3">
    <source>
        <dbReference type="RuleBase" id="RU003560"/>
    </source>
</evidence>
<gene>
    <name evidence="4" type="ORF">ZYGR_0A03700</name>
</gene>
<proteinExistence type="inferred from homology"/>
<dbReference type="Gene3D" id="3.90.1150.10">
    <property type="entry name" value="Aspartate Aminotransferase, domain 1"/>
    <property type="match status" value="1"/>
</dbReference>
<dbReference type="Pfam" id="PF00202">
    <property type="entry name" value="Aminotran_3"/>
    <property type="match status" value="1"/>
</dbReference>
<organism evidence="4 5">
    <name type="scientific">Zygosaccharomyces rouxii</name>
    <dbReference type="NCBI Taxonomy" id="4956"/>
    <lineage>
        <taxon>Eukaryota</taxon>
        <taxon>Fungi</taxon>
        <taxon>Dikarya</taxon>
        <taxon>Ascomycota</taxon>
        <taxon>Saccharomycotina</taxon>
        <taxon>Saccharomycetes</taxon>
        <taxon>Saccharomycetales</taxon>
        <taxon>Saccharomycetaceae</taxon>
        <taxon>Zygosaccharomyces</taxon>
    </lineage>
</organism>
<dbReference type="PANTHER" id="PTHR43094:SF1">
    <property type="entry name" value="AMINOTRANSFERASE CLASS-III"/>
    <property type="match status" value="1"/>
</dbReference>
<dbReference type="GO" id="GO:0008483">
    <property type="term" value="F:transaminase activity"/>
    <property type="evidence" value="ECO:0007669"/>
    <property type="project" value="InterPro"/>
</dbReference>
<dbReference type="InterPro" id="IPR005814">
    <property type="entry name" value="Aminotrans_3"/>
</dbReference>
<evidence type="ECO:0000256" key="1">
    <source>
        <dbReference type="ARBA" id="ARBA00008954"/>
    </source>
</evidence>
<dbReference type="GO" id="GO:0005829">
    <property type="term" value="C:cytosol"/>
    <property type="evidence" value="ECO:0007669"/>
    <property type="project" value="TreeGrafter"/>
</dbReference>
<evidence type="ECO:0000313" key="5">
    <source>
        <dbReference type="Proteomes" id="UP000187013"/>
    </source>
</evidence>
<dbReference type="Proteomes" id="UP000187013">
    <property type="component" value="Unassembled WGS sequence"/>
</dbReference>
<name>A0A1Q2ZTQ3_ZYGRO</name>
<dbReference type="PANTHER" id="PTHR43094">
    <property type="entry name" value="AMINOTRANSFERASE"/>
    <property type="match status" value="1"/>
</dbReference>
<dbReference type="Gene3D" id="3.40.640.10">
    <property type="entry name" value="Type I PLP-dependent aspartate aminotransferase-like (Major domain)"/>
    <property type="match status" value="1"/>
</dbReference>
<dbReference type="GO" id="GO:0030170">
    <property type="term" value="F:pyridoxal phosphate binding"/>
    <property type="evidence" value="ECO:0007669"/>
    <property type="project" value="InterPro"/>
</dbReference>
<protein>
    <recommendedName>
        <fullName evidence="6">Aminotransferase</fullName>
    </recommendedName>
</protein>
<evidence type="ECO:0008006" key="6">
    <source>
        <dbReference type="Google" id="ProtNLM"/>
    </source>
</evidence>
<dbReference type="SUPFAM" id="SSF53383">
    <property type="entry name" value="PLP-dependent transferases"/>
    <property type="match status" value="1"/>
</dbReference>
<sequence length="465" mass="51072">MTSHVFHSSIAKPKAIAKDGKGVFMTIEKNGKEHKQVLDAITGAAVGSLGWGDPDVHTIMADAALHHTYSFPGYIVNEAAEELARFYIDKTPKGVFRSCLWTCSGSESNENALKIVRQYQLERGRPEKLKIISREGAYHGFTLGAMSIGDGPRGIPFKDIMIDQENVCLKMPMFYPYRRMREGETVEQYAQRLLDSLEKMIIENDPNTVSVVCVETMSGSSIGTPVPPKNYLKGIRDICNKYDLIFMVDEVMCGTGRINDGKLCCWENFLAPEDAPDIQTVGKTLGSGYVTIAGVLVGPKIYDAFEKGSGVVVGAQTYHSHEFNCRVALQIQQKIFAQGLTSNVFKMGNLMGAKLQKALLSDSSNIVGDVRGLGGFWTIELVKNKSTKEPFDQSLHIGSRFADLALNNGANVMGLTGGNTKGEHWDIVVLGPAFIISEQEVELLCSKLEQTVKDLTKTLQDEGLR</sequence>
<dbReference type="eggNOG" id="KOG1404">
    <property type="taxonomic scope" value="Eukaryota"/>
</dbReference>
<dbReference type="InterPro" id="IPR015424">
    <property type="entry name" value="PyrdxlP-dep_Trfase"/>
</dbReference>
<keyword evidence="2 3" id="KW-0663">Pyridoxal phosphate</keyword>
<dbReference type="InterPro" id="IPR015422">
    <property type="entry name" value="PyrdxlP-dep_Trfase_small"/>
</dbReference>
<dbReference type="InterPro" id="IPR015421">
    <property type="entry name" value="PyrdxlP-dep_Trfase_major"/>
</dbReference>
<dbReference type="OrthoDB" id="10261433at2759"/>
<comment type="similarity">
    <text evidence="1 3">Belongs to the class-III pyridoxal-phosphate-dependent aminotransferase family.</text>
</comment>
<dbReference type="AlphaFoldDB" id="A0A1Q2ZTQ3"/>
<evidence type="ECO:0000256" key="2">
    <source>
        <dbReference type="ARBA" id="ARBA00022898"/>
    </source>
</evidence>
<accession>A0A1Q2ZTQ3</accession>
<reference evidence="4 5" key="1">
    <citation type="submission" date="2016-08" db="EMBL/GenBank/DDBJ databases">
        <title>Draft genome sequence of allopolyploid Zygosaccharomyces rouxii.</title>
        <authorList>
            <person name="Watanabe J."/>
            <person name="Uehara K."/>
            <person name="Mogi Y."/>
            <person name="Tsukioka Y."/>
        </authorList>
    </citation>
    <scope>NUCLEOTIDE SEQUENCE [LARGE SCALE GENOMIC DNA]</scope>
    <source>
        <strain evidence="4 5">NBRC 110957</strain>
    </source>
</reference>
<comment type="caution">
    <text evidence="4">The sequence shown here is derived from an EMBL/GenBank/DDBJ whole genome shotgun (WGS) entry which is preliminary data.</text>
</comment>